<evidence type="ECO:0000256" key="1">
    <source>
        <dbReference type="ARBA" id="ARBA00004418"/>
    </source>
</evidence>
<dbReference type="GO" id="GO:0005507">
    <property type="term" value="F:copper ion binding"/>
    <property type="evidence" value="ECO:0007669"/>
    <property type="project" value="InterPro"/>
</dbReference>
<dbReference type="EMBL" id="CP001013">
    <property type="protein sequence ID" value="ACB34890.1"/>
    <property type="molecule type" value="Genomic_DNA"/>
</dbReference>
<accession>B1Y7D5</accession>
<gene>
    <name evidence="5" type="ordered locus">Lcho_2625</name>
</gene>
<name>B1Y7D5_LEPCP</name>
<dbReference type="STRING" id="395495.Lcho_2625"/>
<evidence type="ECO:0000256" key="3">
    <source>
        <dbReference type="SAM" id="MobiDB-lite"/>
    </source>
</evidence>
<evidence type="ECO:0000313" key="6">
    <source>
        <dbReference type="Proteomes" id="UP000001693"/>
    </source>
</evidence>
<feature type="chain" id="PRO_5002771257" evidence="4">
    <location>
        <begin position="19"/>
        <end position="1569"/>
    </location>
</feature>
<dbReference type="Proteomes" id="UP000001693">
    <property type="component" value="Chromosome"/>
</dbReference>
<dbReference type="PROSITE" id="PS00080">
    <property type="entry name" value="MULTICOPPER_OXIDASE2"/>
    <property type="match status" value="1"/>
</dbReference>
<reference evidence="5 6" key="1">
    <citation type="submission" date="2008-03" db="EMBL/GenBank/DDBJ databases">
        <title>Complete sequence of Leptothrix cholodnii SP-6.</title>
        <authorList>
            <consortium name="US DOE Joint Genome Institute"/>
            <person name="Copeland A."/>
            <person name="Lucas S."/>
            <person name="Lapidus A."/>
            <person name="Glavina del Rio T."/>
            <person name="Dalin E."/>
            <person name="Tice H."/>
            <person name="Bruce D."/>
            <person name="Goodwin L."/>
            <person name="Pitluck S."/>
            <person name="Chertkov O."/>
            <person name="Brettin T."/>
            <person name="Detter J.C."/>
            <person name="Han C."/>
            <person name="Kuske C.R."/>
            <person name="Schmutz J."/>
            <person name="Larimer F."/>
            <person name="Land M."/>
            <person name="Hauser L."/>
            <person name="Kyrpides N."/>
            <person name="Lykidis A."/>
            <person name="Emerson D."/>
            <person name="Richardson P."/>
        </authorList>
    </citation>
    <scope>NUCLEOTIDE SEQUENCE [LARGE SCALE GENOMIC DNA]</scope>
    <source>
        <strain evidence="6">ATCC 51168 / LMG 8142 / SP-6</strain>
    </source>
</reference>
<dbReference type="HOGENOM" id="CLU_001520_0_0_4"/>
<dbReference type="GO" id="GO:0042597">
    <property type="term" value="C:periplasmic space"/>
    <property type="evidence" value="ECO:0007669"/>
    <property type="project" value="UniProtKB-SubCell"/>
</dbReference>
<dbReference type="eggNOG" id="COG2132">
    <property type="taxonomic scope" value="Bacteria"/>
</dbReference>
<dbReference type="KEGG" id="lch:Lcho_2625"/>
<dbReference type="InterPro" id="IPR008972">
    <property type="entry name" value="Cupredoxin"/>
</dbReference>
<feature type="signal peptide" evidence="4">
    <location>
        <begin position="1"/>
        <end position="18"/>
    </location>
</feature>
<keyword evidence="4" id="KW-0732">Signal</keyword>
<keyword evidence="2" id="KW-0479">Metal-binding</keyword>
<keyword evidence="6" id="KW-1185">Reference proteome</keyword>
<comment type="subcellular location">
    <subcellularLocation>
        <location evidence="1">Periplasm</location>
    </subcellularLocation>
</comment>
<dbReference type="RefSeq" id="WP_012347646.1">
    <property type="nucleotide sequence ID" value="NC_010524.1"/>
</dbReference>
<dbReference type="InterPro" id="IPR002355">
    <property type="entry name" value="Cu_oxidase_Cu_BS"/>
</dbReference>
<evidence type="ECO:0000256" key="4">
    <source>
        <dbReference type="SAM" id="SignalP"/>
    </source>
</evidence>
<evidence type="ECO:0000313" key="5">
    <source>
        <dbReference type="EMBL" id="ACB34890.1"/>
    </source>
</evidence>
<protein>
    <submittedName>
        <fullName evidence="5">Putative multicopper oxidase</fullName>
    </submittedName>
</protein>
<dbReference type="Gene3D" id="2.60.40.420">
    <property type="entry name" value="Cupredoxins - blue copper proteins"/>
    <property type="match status" value="6"/>
</dbReference>
<evidence type="ECO:0000256" key="2">
    <source>
        <dbReference type="ARBA" id="ARBA00022723"/>
    </source>
</evidence>
<organism evidence="5 6">
    <name type="scientific">Leptothrix cholodnii (strain ATCC 51168 / LMG 8142 / SP-6)</name>
    <name type="common">Leptothrix discophora (strain SP-6)</name>
    <dbReference type="NCBI Taxonomy" id="395495"/>
    <lineage>
        <taxon>Bacteria</taxon>
        <taxon>Pseudomonadati</taxon>
        <taxon>Pseudomonadota</taxon>
        <taxon>Betaproteobacteria</taxon>
        <taxon>Burkholderiales</taxon>
        <taxon>Sphaerotilaceae</taxon>
        <taxon>Leptothrix</taxon>
    </lineage>
</organism>
<feature type="region of interest" description="Disordered" evidence="3">
    <location>
        <begin position="523"/>
        <end position="542"/>
    </location>
</feature>
<proteinExistence type="predicted"/>
<dbReference type="SUPFAM" id="SSF49503">
    <property type="entry name" value="Cupredoxins"/>
    <property type="match status" value="4"/>
</dbReference>
<sequence length="1569" mass="169001" precursor="true">MGVLALALSAAWPTVALARPAGTVVADVVALDQSIVYNRYGSFNPYGMIYALKRDVVDLDTGKTLDQPGVEAKPCRVALRSDKRPRPLVIRGNIGDKLEVNFTNLLCDSAPGTPGNDPFAEVEAPEAAGAEAGEIEPGGVAEVEVLNGFSRPATRDASMMFNGLTHDISAPGYNTWDPRITGISGIAPGQSITYRLLLEREGGHLFHDNAAPAGGEGDGGSTVLGLFGTVTVEPTGANVYRGEVTKEVMAAVRVNGVINYDAVDTTGYLTGKVGAPLLNMHQSMGGNRWEVVHTDLNAVVQDYAVVTDNDPATNENWFREFTTIFHDELKTVQAYGEVFDHTGAGAGLRDGFGINYGASGLGAMVASNRLGTGPAANCAECALEDFFLTSWANGDPAMVVKYDADNRPQQLYPDDPGNVHHSYIGDPIKIRAMQAGVKETHVFHLHANQWFSKSGANKGKATYLDSQTLSPRQSLTYDIAYNGSNRNLSVGDAIYHCHMYPHFAQGMWALWRGHDVFEDGSRRLPDGELGKGTDPLTGATEGGAFSPAVVPIRGMAMAPTPTYGANATPGFPFFVPGQPGHRPPQPPLDLTAESQLGVTGLGRHVVTQGTRVLGAGVAEADMSSVLKTAELKLLPHAGTTLERAAMNFHANAAGHSTTRPDGTPAVFKVNGQPAKPGAPFADPCPATAPVRQYEVSAIQLDLVVNKAGWHDPQARINVLSSEVADYEGRSRPADPFFFRAHSGDCIVFKHTNRLPAELAADDFQARTPTDTIGQHIHLVKFDVTSSDGGGNGWNYEDGTFAREALVERVEAAHHFGTVTVVRPNGTEVVRNASAVLPHAADLGYQTTIQRWWADPVFDSTGADQTLRTVFTHDHFGASSIQQHGFYNALVVEPKGSKWLKPDGQPLTTGVGPEAIIRGADDRKTHPNFREFMLASADFSLLYTSSGKPVDPPARPEAISAGHHNPYLVNYKNEPLPLRLSADGDPSTLYTDKRGDQAFAFSSSVHGDPFTPVLKAYEGERVQLKLIHGAQEVQQVFTLHGHRWRREVSDNTSTWVGAQEIGISEHFEINTGKLAKVSSAEAQRDYLYHYGTTDALWNGAWGILRAYDKPGSVDPVSKQVLSNILQPLEETVTAETSGVNKLIQSLLSANSCPFNSKQRTYNVQVWAARDLLPGKTLVYNKRAGITDPTALMYVHAGDVAALRAGVKAPEPLVMRANAGECIIVNLTNKLPANLPVPDLPGDAEMPRTVTLNADHLKPSKYVGMHAGVLSFDPRTSDGANVGLNPEQLAAPGQTKSYTWYAGRIKTEDAVLGMLDIGQPIEFGTVPLRAMSDVVKQGAQGLIGSLIVEPQNSTWWNAANTSMVGAATSTTATIRTGAKKFKEFVLHYQDGLNLRKDGPAANEIRQHWVGDDSYDLGERALNYRTEPLWSRIDYTAQMSGGNCTEALVISGDINPCVLQPTLMVDNDSRLPADLRGLPVETPVFEAKAGDAVRFRVLQADGRARQHSFRVIGHSYADLGMDNFLATGASLIAPGKAVTADLYGGAKKGYWHYRDGPTQFVNTGLWGLFKVQ</sequence>